<dbReference type="Gene3D" id="1.10.10.2830">
    <property type="match status" value="1"/>
</dbReference>
<dbReference type="EMBL" id="CP050296">
    <property type="protein sequence ID" value="QND60355.1"/>
    <property type="molecule type" value="Genomic_DNA"/>
</dbReference>
<dbReference type="SUPFAM" id="SSF109709">
    <property type="entry name" value="KorB DNA-binding domain-like"/>
    <property type="match status" value="1"/>
</dbReference>
<accession>A0A7G6T0S3</accession>
<name>A0A7G6T0S3_9HYPH</name>
<dbReference type="RefSeq" id="WP_183459203.1">
    <property type="nucleotide sequence ID" value="NZ_CP050296.1"/>
</dbReference>
<evidence type="ECO:0008006" key="3">
    <source>
        <dbReference type="Google" id="ProtNLM"/>
    </source>
</evidence>
<organism evidence="1 2">
    <name type="scientific">Mesorhizobium huakuii</name>
    <dbReference type="NCBI Taxonomy" id="28104"/>
    <lineage>
        <taxon>Bacteria</taxon>
        <taxon>Pseudomonadati</taxon>
        <taxon>Pseudomonadota</taxon>
        <taxon>Alphaproteobacteria</taxon>
        <taxon>Hyphomicrobiales</taxon>
        <taxon>Phyllobacteriaceae</taxon>
        <taxon>Mesorhizobium</taxon>
    </lineage>
</organism>
<dbReference type="AlphaFoldDB" id="A0A7G6T0S3"/>
<evidence type="ECO:0000313" key="2">
    <source>
        <dbReference type="Proteomes" id="UP000515465"/>
    </source>
</evidence>
<dbReference type="InterPro" id="IPR050336">
    <property type="entry name" value="Chromosome_partition/occlusion"/>
</dbReference>
<dbReference type="InterPro" id="IPR036086">
    <property type="entry name" value="ParB/Sulfiredoxin_sf"/>
</dbReference>
<dbReference type="GO" id="GO:0007059">
    <property type="term" value="P:chromosome segregation"/>
    <property type="evidence" value="ECO:0007669"/>
    <property type="project" value="TreeGrafter"/>
</dbReference>
<dbReference type="Gene3D" id="3.90.1530.30">
    <property type="match status" value="1"/>
</dbReference>
<proteinExistence type="predicted"/>
<dbReference type="Proteomes" id="UP000515465">
    <property type="component" value="Chromosome"/>
</dbReference>
<dbReference type="SUPFAM" id="SSF110849">
    <property type="entry name" value="ParB/Sulfiredoxin"/>
    <property type="match status" value="1"/>
</dbReference>
<dbReference type="PANTHER" id="PTHR33375:SF7">
    <property type="entry name" value="CHROMOSOME 2-PARTITIONING PROTEIN PARB-RELATED"/>
    <property type="match status" value="1"/>
</dbReference>
<sequence>MTQLMIPYNELRFGHEADPPINARKTGRLDDIEDYAASILAHGLIQALNVKQQDTTWFVEDGNKRLAAMGLLVERNQMRPDDLVKCDPTPAGQDSEERSMVANVIRADLHPADKFEVFHNLHARGSTTNDIAQRFNMPFGEVEKFLALGDLSPVLLDAWRTPGVFRDDAFGSMKAFTLAPSIAEQERVFHMLHEHGNLYAHQIRQAFGASEANRTAAKWVKMAGLARYEAAGGAVLKDLFGGAHIIADHALAEQLANEYLAEELQLLLKVGWSWAEFADSLPGNWSYNWSKLTPSGKPDKTEAKRIKQLQAIVDKPGGTYEAEQEASEEIERIEQAATARGWTADQMASAGAVISVDRDGQLSTTYGVLRPASAKPTKTAVGKPAEKKAAVISNAIAARLSITATIATRAALLEEPRLGLVTLLASFLTKRYAYDSGQVCPVRVQASGMGQQGASGTESFPDALARLTAMDDADLFRVGAMIAAQALDLQVQTADTQAFSKATSALAAAINPDRMAEHLRASFDAVDYFKSVSKPFAIAAIKSAVNKDQAKKAESMKKGDLVAFCVANVPGTGWLPAELRTENYAGPK</sequence>
<gene>
    <name evidence="1" type="ORF">HB778_30275</name>
</gene>
<dbReference type="PANTHER" id="PTHR33375">
    <property type="entry name" value="CHROMOSOME-PARTITIONING PROTEIN PARB-RELATED"/>
    <property type="match status" value="1"/>
</dbReference>
<protein>
    <recommendedName>
        <fullName evidence="3">ParB N-terminal domain-containing protein</fullName>
    </recommendedName>
</protein>
<dbReference type="GO" id="GO:0005694">
    <property type="term" value="C:chromosome"/>
    <property type="evidence" value="ECO:0007669"/>
    <property type="project" value="TreeGrafter"/>
</dbReference>
<reference evidence="2" key="1">
    <citation type="journal article" date="2020" name="Mol. Plant Microbe">
        <title>Rhizobial microsymbionts of the narrowly endemic Oxytropis species growing in Kamchatka are characterized by significant genetic diversity and possess a set of genes that are associated with T3SS and T6SS secretion systems and can affect the development of symbiosis.</title>
        <authorList>
            <person name="Safronova V."/>
            <person name="Guro P."/>
            <person name="Sazanova A."/>
            <person name="Kuznetsova I."/>
            <person name="Belimov A."/>
            <person name="Yakubov V."/>
            <person name="Chirak E."/>
            <person name="Afonin A."/>
            <person name="Gogolev Y."/>
            <person name="Andronov E."/>
            <person name="Tikhonovich I."/>
        </authorList>
    </citation>
    <scope>NUCLEOTIDE SEQUENCE [LARGE SCALE GENOMIC DNA]</scope>
    <source>
        <strain evidence="2">583</strain>
    </source>
</reference>
<evidence type="ECO:0000313" key="1">
    <source>
        <dbReference type="EMBL" id="QND60355.1"/>
    </source>
</evidence>